<keyword evidence="1" id="KW-0472">Membrane</keyword>
<dbReference type="EMBL" id="JAGSOG010000140">
    <property type="protein sequence ID" value="MBR7836411.1"/>
    <property type="molecule type" value="Genomic_DNA"/>
</dbReference>
<name>A0A941IV40_9ACTN</name>
<comment type="caution">
    <text evidence="2">The sequence shown here is derived from an EMBL/GenBank/DDBJ whole genome shotgun (WGS) entry which is preliminary data.</text>
</comment>
<evidence type="ECO:0000256" key="1">
    <source>
        <dbReference type="SAM" id="Phobius"/>
    </source>
</evidence>
<proteinExistence type="predicted"/>
<keyword evidence="1" id="KW-0812">Transmembrane</keyword>
<feature type="transmembrane region" description="Helical" evidence="1">
    <location>
        <begin position="17"/>
        <end position="36"/>
    </location>
</feature>
<evidence type="ECO:0000313" key="3">
    <source>
        <dbReference type="Proteomes" id="UP000675781"/>
    </source>
</evidence>
<protein>
    <submittedName>
        <fullName evidence="2">Uncharacterized protein</fullName>
    </submittedName>
</protein>
<accession>A0A941IV40</accession>
<sequence>MYGWIWRRLPGRLWMKLLCAFILASLVVVVLFGWVFPWAEPHLPFAGTGSMGN</sequence>
<dbReference type="Proteomes" id="UP000675781">
    <property type="component" value="Unassembled WGS sequence"/>
</dbReference>
<keyword evidence="3" id="KW-1185">Reference proteome</keyword>
<dbReference type="RefSeq" id="WP_212530889.1">
    <property type="nucleotide sequence ID" value="NZ_JAGSOG010000140.1"/>
</dbReference>
<organism evidence="2 3">
    <name type="scientific">Actinospica durhamensis</name>
    <dbReference type="NCBI Taxonomy" id="1508375"/>
    <lineage>
        <taxon>Bacteria</taxon>
        <taxon>Bacillati</taxon>
        <taxon>Actinomycetota</taxon>
        <taxon>Actinomycetes</taxon>
        <taxon>Catenulisporales</taxon>
        <taxon>Actinospicaceae</taxon>
        <taxon>Actinospica</taxon>
    </lineage>
</organism>
<evidence type="ECO:0000313" key="2">
    <source>
        <dbReference type="EMBL" id="MBR7836411.1"/>
    </source>
</evidence>
<gene>
    <name evidence="2" type="ORF">KDL01_24250</name>
</gene>
<dbReference type="AlphaFoldDB" id="A0A941IV40"/>
<reference evidence="2" key="1">
    <citation type="submission" date="2021-04" db="EMBL/GenBank/DDBJ databases">
        <title>Genome based classification of Actinospica acidithermotolerans sp. nov., an actinobacterium isolated from an Indonesian hot spring.</title>
        <authorList>
            <person name="Kusuma A.B."/>
            <person name="Putra K.E."/>
            <person name="Nafisah S."/>
            <person name="Loh J."/>
            <person name="Nouioui I."/>
            <person name="Goodfellow M."/>
        </authorList>
    </citation>
    <scope>NUCLEOTIDE SEQUENCE</scope>
    <source>
        <strain evidence="2">CSCA 57</strain>
    </source>
</reference>
<keyword evidence="1" id="KW-1133">Transmembrane helix</keyword>